<reference evidence="4 5" key="1">
    <citation type="submission" date="2011-08" db="EMBL/GenBank/DDBJ databases">
        <title>The Genome Sequence of Plasmodium vivax India VII.</title>
        <authorList>
            <consortium name="The Broad Institute Genome Sequencing Platform"/>
            <consortium name="The Broad Institute Genome Sequencing Center for Infectious Disease"/>
            <person name="Neafsey D."/>
            <person name="Carlton J."/>
            <person name="Barnwell J."/>
            <person name="Collins W."/>
            <person name="Escalante A."/>
            <person name="Mullikin J."/>
            <person name="Saul A."/>
            <person name="Guigo R."/>
            <person name="Camara F."/>
            <person name="Young S.K."/>
            <person name="Zeng Q."/>
            <person name="Gargeya S."/>
            <person name="Fitzgerald M."/>
            <person name="Haas B."/>
            <person name="Abouelleil A."/>
            <person name="Alvarado L."/>
            <person name="Arachchi H.M."/>
            <person name="Berlin A."/>
            <person name="Brown A."/>
            <person name="Chapman S.B."/>
            <person name="Chen Z."/>
            <person name="Dunbar C."/>
            <person name="Freedman E."/>
            <person name="Gearin G."/>
            <person name="Gellesch M."/>
            <person name="Goldberg J."/>
            <person name="Griggs A."/>
            <person name="Gujja S."/>
            <person name="Heiman D."/>
            <person name="Howarth C."/>
            <person name="Larson L."/>
            <person name="Lui A."/>
            <person name="MacDonald P.J.P."/>
            <person name="Montmayeur A."/>
            <person name="Murphy C."/>
            <person name="Neiman D."/>
            <person name="Pearson M."/>
            <person name="Priest M."/>
            <person name="Roberts A."/>
            <person name="Saif S."/>
            <person name="Shea T."/>
            <person name="Shenoy N."/>
            <person name="Sisk P."/>
            <person name="Stolte C."/>
            <person name="Sykes S."/>
            <person name="Wortman J."/>
            <person name="Nusbaum C."/>
            <person name="Birren B."/>
        </authorList>
    </citation>
    <scope>NUCLEOTIDE SEQUENCE [LARGE SCALE GENOMIC DNA]</scope>
    <source>
        <strain evidence="4 5">India VII</strain>
    </source>
</reference>
<feature type="chain" id="PRO_5005322546" evidence="2">
    <location>
        <begin position="17"/>
        <end position="458"/>
    </location>
</feature>
<dbReference type="Proteomes" id="UP000053562">
    <property type="component" value="Unassembled WGS sequence"/>
</dbReference>
<dbReference type="EMBL" id="KQ234222">
    <property type="protein sequence ID" value="KMZ81841.1"/>
    <property type="molecule type" value="Genomic_DNA"/>
</dbReference>
<proteinExistence type="predicted"/>
<feature type="domain" description="Plasmodium RESA N-terminal" evidence="3">
    <location>
        <begin position="322"/>
        <end position="446"/>
    </location>
</feature>
<feature type="region of interest" description="Disordered" evidence="1">
    <location>
        <begin position="65"/>
        <end position="111"/>
    </location>
</feature>
<feature type="region of interest" description="Disordered" evidence="1">
    <location>
        <begin position="247"/>
        <end position="286"/>
    </location>
</feature>
<protein>
    <submittedName>
        <fullName evidence="4">RAD protein (Pv-fam-e)</fullName>
    </submittedName>
</protein>
<feature type="compositionally biased region" description="Polar residues" evidence="1">
    <location>
        <begin position="91"/>
        <end position="111"/>
    </location>
</feature>
<dbReference type="Gene3D" id="6.10.280.180">
    <property type="entry name" value="Plasmodium RESA, N-terminal helical domain"/>
    <property type="match status" value="1"/>
</dbReference>
<feature type="region of interest" description="Disordered" evidence="1">
    <location>
        <begin position="153"/>
        <end position="174"/>
    </location>
</feature>
<gene>
    <name evidence="4" type="ORF">PVIIG_02890</name>
</gene>
<feature type="compositionally biased region" description="Basic residues" evidence="1">
    <location>
        <begin position="258"/>
        <end position="269"/>
    </location>
</feature>
<evidence type="ECO:0000313" key="4">
    <source>
        <dbReference type="EMBL" id="KMZ81841.1"/>
    </source>
</evidence>
<dbReference type="InterPro" id="IPR044885">
    <property type="entry name" value="PRESA_N_sf"/>
</dbReference>
<accession>A0A0J9SH06</accession>
<evidence type="ECO:0000259" key="3">
    <source>
        <dbReference type="Pfam" id="PF09687"/>
    </source>
</evidence>
<evidence type="ECO:0000313" key="5">
    <source>
        <dbReference type="Proteomes" id="UP000053562"/>
    </source>
</evidence>
<name>A0A0J9SH06_PLAVI</name>
<dbReference type="InterPro" id="IPR019111">
    <property type="entry name" value="PRESA_N"/>
</dbReference>
<sequence length="458" mass="52173">MLGFLLGFLLGFSSHGEKSVPLANSSVNPLHHSKVNANTSDLQPTRCGRNLSELSLLFKRKDGPSDSYMSINEPGAGDEEEDELFGEDKSVGSTSDVHSLGSTSDVHSLGSRSDIQSIGSVSDLQSLGSIADVRPERASDVHCDSMFDVRPESMSDAQSLGSVSDVRPESMPDVPCESLIDLRSGSMSDVRPERMSDVHREGMPDVHREGMPNVHRDSMFDVRPESMSDAGRDDWQHPYDSARTIHFKGETGYTNGPQKKKAPPPKRPPHPPQRPASPPKRQAPSPKKHLIAVFKPNGVQRKSAGSKLHIVDITAKRNVNRSDFELLERATYYGTFTLKAEEVCEGYGNYNIYLNRNYKRLMNKFYRWFYRSARLRSLPDDLIDQYWAECEKQFLLDLEKTEMISRSYLNNLIKDRTEIWILKYEMCMLRCKKLYMRAFRDNKRKWKRILYQKIIRSA</sequence>
<keyword evidence="2" id="KW-0732">Signal</keyword>
<evidence type="ECO:0000256" key="2">
    <source>
        <dbReference type="SAM" id="SignalP"/>
    </source>
</evidence>
<dbReference type="Pfam" id="PF09687">
    <property type="entry name" value="PRESAN"/>
    <property type="match status" value="1"/>
</dbReference>
<feature type="compositionally biased region" description="Acidic residues" evidence="1">
    <location>
        <begin position="76"/>
        <end position="85"/>
    </location>
</feature>
<dbReference type="OrthoDB" id="10295962at2759"/>
<evidence type="ECO:0000256" key="1">
    <source>
        <dbReference type="SAM" id="MobiDB-lite"/>
    </source>
</evidence>
<organism evidence="4 5">
    <name type="scientific">Plasmodium vivax India VII</name>
    <dbReference type="NCBI Taxonomy" id="1077284"/>
    <lineage>
        <taxon>Eukaryota</taxon>
        <taxon>Sar</taxon>
        <taxon>Alveolata</taxon>
        <taxon>Apicomplexa</taxon>
        <taxon>Aconoidasida</taxon>
        <taxon>Haemosporida</taxon>
        <taxon>Plasmodiidae</taxon>
        <taxon>Plasmodium</taxon>
        <taxon>Plasmodium (Plasmodium)</taxon>
    </lineage>
</organism>
<feature type="signal peptide" evidence="2">
    <location>
        <begin position="1"/>
        <end position="16"/>
    </location>
</feature>
<dbReference type="AlphaFoldDB" id="A0A0J9SH06"/>